<name>A0AA36N101_9DINO</name>
<sequence length="119" mass="13520">MPLAWKVINAVLILLPKMLVWKLTVQTGVVFLMETASISDLVVNSIALTFILSIDEMICETLTSQSTLSMLARCKDYPLFEKELSHLTDEEIEMRYGGDKLEEKLRLSDIISIIFPTRV</sequence>
<evidence type="ECO:0000313" key="2">
    <source>
        <dbReference type="Proteomes" id="UP001178507"/>
    </source>
</evidence>
<organism evidence="1 2">
    <name type="scientific">Effrenium voratum</name>
    <dbReference type="NCBI Taxonomy" id="2562239"/>
    <lineage>
        <taxon>Eukaryota</taxon>
        <taxon>Sar</taxon>
        <taxon>Alveolata</taxon>
        <taxon>Dinophyceae</taxon>
        <taxon>Suessiales</taxon>
        <taxon>Symbiodiniaceae</taxon>
        <taxon>Effrenium</taxon>
    </lineage>
</organism>
<evidence type="ECO:0000313" key="1">
    <source>
        <dbReference type="EMBL" id="CAJ1388092.1"/>
    </source>
</evidence>
<dbReference type="Proteomes" id="UP001178507">
    <property type="component" value="Unassembled WGS sequence"/>
</dbReference>
<comment type="caution">
    <text evidence="1">The sequence shown here is derived from an EMBL/GenBank/DDBJ whole genome shotgun (WGS) entry which is preliminary data.</text>
</comment>
<protein>
    <submittedName>
        <fullName evidence="1">Uncharacterized protein</fullName>
    </submittedName>
</protein>
<dbReference type="AlphaFoldDB" id="A0AA36N101"/>
<keyword evidence="2" id="KW-1185">Reference proteome</keyword>
<proteinExistence type="predicted"/>
<gene>
    <name evidence="1" type="ORF">EVOR1521_LOCUS14033</name>
</gene>
<reference evidence="1" key="1">
    <citation type="submission" date="2023-08" db="EMBL/GenBank/DDBJ databases">
        <authorList>
            <person name="Chen Y."/>
            <person name="Shah S."/>
            <person name="Dougan E. K."/>
            <person name="Thang M."/>
            <person name="Chan C."/>
        </authorList>
    </citation>
    <scope>NUCLEOTIDE SEQUENCE</scope>
</reference>
<dbReference type="EMBL" id="CAUJNA010001635">
    <property type="protein sequence ID" value="CAJ1388092.1"/>
    <property type="molecule type" value="Genomic_DNA"/>
</dbReference>
<accession>A0AA36N101</accession>